<evidence type="ECO:0000313" key="3">
    <source>
        <dbReference type="EMBL" id="CAK9181703.1"/>
    </source>
</evidence>
<name>A0ABC8UL46_9AQUA</name>
<dbReference type="PANTHER" id="PTHR33159:SF49">
    <property type="entry name" value="RPM1-INTERACTING PROTEIN 4"/>
    <property type="match status" value="1"/>
</dbReference>
<feature type="domain" description="RIN4 pathogenic type III effector avirulence factor Avr cleavage site" evidence="2">
    <location>
        <begin position="3"/>
        <end position="31"/>
    </location>
</feature>
<reference evidence="3 4" key="1">
    <citation type="submission" date="2024-02" db="EMBL/GenBank/DDBJ databases">
        <authorList>
            <person name="Vignale AGUSTIN F."/>
            <person name="Sosa J E."/>
            <person name="Modenutti C."/>
        </authorList>
    </citation>
    <scope>NUCLEOTIDE SEQUENCE [LARGE SCALE GENOMIC DNA]</scope>
</reference>
<gene>
    <name evidence="3" type="ORF">ILEXP_LOCUS51785</name>
</gene>
<comment type="caution">
    <text evidence="3">The sequence shown here is derived from an EMBL/GenBank/DDBJ whole genome shotgun (WGS) entry which is preliminary data.</text>
</comment>
<feature type="compositionally biased region" description="Polar residues" evidence="1">
    <location>
        <begin position="97"/>
        <end position="111"/>
    </location>
</feature>
<evidence type="ECO:0000313" key="4">
    <source>
        <dbReference type="Proteomes" id="UP001642360"/>
    </source>
</evidence>
<feature type="domain" description="RIN4 pathogenic type III effector avirulence factor Avr cleavage site" evidence="2">
    <location>
        <begin position="168"/>
        <end position="200"/>
    </location>
</feature>
<dbReference type="PANTHER" id="PTHR33159">
    <property type="entry name" value="RPM1-INTERACTING PROTEIN 4 (RIN4) FAMILY PROTEIN"/>
    <property type="match status" value="1"/>
</dbReference>
<evidence type="ECO:0000259" key="2">
    <source>
        <dbReference type="Pfam" id="PF05627"/>
    </source>
</evidence>
<feature type="region of interest" description="Disordered" evidence="1">
    <location>
        <begin position="31"/>
        <end position="60"/>
    </location>
</feature>
<feature type="region of interest" description="Disordered" evidence="1">
    <location>
        <begin position="87"/>
        <end position="162"/>
    </location>
</feature>
<feature type="region of interest" description="Disordered" evidence="1">
    <location>
        <begin position="206"/>
        <end position="228"/>
    </location>
</feature>
<protein>
    <recommendedName>
        <fullName evidence="2">RIN4 pathogenic type III effector avirulence factor Avr cleavage site domain-containing protein</fullName>
    </recommendedName>
</protein>
<keyword evidence="4" id="KW-1185">Reference proteome</keyword>
<evidence type="ECO:0000256" key="1">
    <source>
        <dbReference type="SAM" id="MobiDB-lite"/>
    </source>
</evidence>
<dbReference type="AlphaFoldDB" id="A0ABC8UL46"/>
<proteinExistence type="predicted"/>
<dbReference type="EMBL" id="CAUOFW020008135">
    <property type="protein sequence ID" value="CAK9181703.1"/>
    <property type="molecule type" value="Genomic_DNA"/>
</dbReference>
<organism evidence="3 4">
    <name type="scientific">Ilex paraguariensis</name>
    <name type="common">yerba mate</name>
    <dbReference type="NCBI Taxonomy" id="185542"/>
    <lineage>
        <taxon>Eukaryota</taxon>
        <taxon>Viridiplantae</taxon>
        <taxon>Streptophyta</taxon>
        <taxon>Embryophyta</taxon>
        <taxon>Tracheophyta</taxon>
        <taxon>Spermatophyta</taxon>
        <taxon>Magnoliopsida</taxon>
        <taxon>eudicotyledons</taxon>
        <taxon>Gunneridae</taxon>
        <taxon>Pentapetalae</taxon>
        <taxon>asterids</taxon>
        <taxon>campanulids</taxon>
        <taxon>Aquifoliales</taxon>
        <taxon>Aquifoliaceae</taxon>
        <taxon>Ilex</taxon>
    </lineage>
</organism>
<sequence length="233" mass="25994">MAQRSHVPKFGNWDGDNVPYTAYFENARKDKAGGVKMNPNDPEENPEAFNFGRVGDGSDSVFHAVQSPAHVNPDKSAEKYLREGHKQKYGHQRNTSDHQMSVTQKSMTSESASDKSNSDYSLLQANHRHARADRKKSMTEDNSRFCLPSPGPNRPRGQSNPYDDISCRSASVPKFGAWDEQDPQSAEGFTVIFNKVKEEKHIAAAKLPIPPQPSNYSNNEKKQTGSKTCCCLF</sequence>
<dbReference type="Pfam" id="PF05627">
    <property type="entry name" value="AvrRpt-cleavage"/>
    <property type="match status" value="2"/>
</dbReference>
<dbReference type="InterPro" id="IPR040387">
    <property type="entry name" value="RIN4/NOI4"/>
</dbReference>
<dbReference type="InterPro" id="IPR008700">
    <property type="entry name" value="TypeIII_avirulence_cleave"/>
</dbReference>
<accession>A0ABC8UL46</accession>
<dbReference type="Proteomes" id="UP001642360">
    <property type="component" value="Unassembled WGS sequence"/>
</dbReference>